<evidence type="ECO:0000256" key="2">
    <source>
        <dbReference type="SAM" id="MobiDB-lite"/>
    </source>
</evidence>
<comment type="subunit">
    <text evidence="1">Dimer.</text>
</comment>
<evidence type="ECO:0000259" key="3">
    <source>
        <dbReference type="Pfam" id="PF05368"/>
    </source>
</evidence>
<keyword evidence="5" id="KW-1185">Reference proteome</keyword>
<proteinExistence type="predicted"/>
<dbReference type="InterPro" id="IPR008030">
    <property type="entry name" value="NmrA-like"/>
</dbReference>
<dbReference type="GO" id="GO:0009807">
    <property type="term" value="P:lignan biosynthetic process"/>
    <property type="evidence" value="ECO:0007669"/>
    <property type="project" value="UniProtKB-ARBA"/>
</dbReference>
<dbReference type="GO" id="GO:0003824">
    <property type="term" value="F:catalytic activity"/>
    <property type="evidence" value="ECO:0007669"/>
    <property type="project" value="UniProtKB-ARBA"/>
</dbReference>
<dbReference type="EMBL" id="CAMGYJ010000007">
    <property type="protein sequence ID" value="CAI0450675.1"/>
    <property type="molecule type" value="Genomic_DNA"/>
</dbReference>
<dbReference type="SUPFAM" id="SSF51735">
    <property type="entry name" value="NAD(P)-binding Rossmann-fold domains"/>
    <property type="match status" value="1"/>
</dbReference>
<dbReference type="Gene3D" id="3.40.50.720">
    <property type="entry name" value="NAD(P)-binding Rossmann-like Domain"/>
    <property type="match status" value="1"/>
</dbReference>
<protein>
    <recommendedName>
        <fullName evidence="3">NmrA-like domain-containing protein</fullName>
    </recommendedName>
</protein>
<dbReference type="Gene3D" id="3.90.25.10">
    <property type="entry name" value="UDP-galactose 4-epimerase, domain 1"/>
    <property type="match status" value="1"/>
</dbReference>
<evidence type="ECO:0000313" key="5">
    <source>
        <dbReference type="Proteomes" id="UP001154282"/>
    </source>
</evidence>
<accession>A0AAV0MWI1</accession>
<evidence type="ECO:0000313" key="4">
    <source>
        <dbReference type="EMBL" id="CAI0450675.1"/>
    </source>
</evidence>
<evidence type="ECO:0000256" key="1">
    <source>
        <dbReference type="ARBA" id="ARBA00011473"/>
    </source>
</evidence>
<feature type="region of interest" description="Disordered" evidence="2">
    <location>
        <begin position="327"/>
        <end position="346"/>
    </location>
</feature>
<dbReference type="InterPro" id="IPR036291">
    <property type="entry name" value="NAD(P)-bd_dom_sf"/>
</dbReference>
<dbReference type="AlphaFoldDB" id="A0AAV0MWI1"/>
<name>A0AAV0MWI1_9ROSI</name>
<organism evidence="4 5">
    <name type="scientific">Linum tenue</name>
    <dbReference type="NCBI Taxonomy" id="586396"/>
    <lineage>
        <taxon>Eukaryota</taxon>
        <taxon>Viridiplantae</taxon>
        <taxon>Streptophyta</taxon>
        <taxon>Embryophyta</taxon>
        <taxon>Tracheophyta</taxon>
        <taxon>Spermatophyta</taxon>
        <taxon>Magnoliopsida</taxon>
        <taxon>eudicotyledons</taxon>
        <taxon>Gunneridae</taxon>
        <taxon>Pentapetalae</taxon>
        <taxon>rosids</taxon>
        <taxon>fabids</taxon>
        <taxon>Malpighiales</taxon>
        <taxon>Linaceae</taxon>
        <taxon>Linum</taxon>
    </lineage>
</organism>
<feature type="domain" description="NmrA-like" evidence="3">
    <location>
        <begin position="17"/>
        <end position="315"/>
    </location>
</feature>
<dbReference type="Proteomes" id="UP001154282">
    <property type="component" value="Unassembled WGS sequence"/>
</dbReference>
<dbReference type="PANTHER" id="PTHR43349:SF89">
    <property type="entry name" value="LEUCANTHOCYANIDIN REDUCTASE"/>
    <property type="match status" value="1"/>
</dbReference>
<dbReference type="PANTHER" id="PTHR43349">
    <property type="entry name" value="PINORESINOL REDUCTASE-RELATED"/>
    <property type="match status" value="1"/>
</dbReference>
<sequence>MYQHRESQTMSPAEGRTMIIGSAGFIGWFLADACLQSGRPTYLLVRSGPGFASRSLKSSKIKSLVDRGATILHGCVKDGELMEKLIRENKIEVVISAVGGDCVWDQIHLIKAIKATGGLVKRFLPSEFGHDIDRAEPVEPGLMMYKEKRKVRRLIEESGVPYTYICCNSIAAWPYHDHTHPADLLPPLDRFHIYADGSVKAYFIAGTDIGKFTMRAVEDPRTLNKTLHFQPRTNLLSINDLARIWESQLGRSLPRVTISEDDLLSAAKEMRIPQSIVAALTHDIFITGCQVNYNLDKPTDVEVCSLYPDASFRSIDDCFKEFHAKIDDSKQTSKPPPPSSNSNKNGIILAGSKTEAVFITA</sequence>
<reference evidence="4" key="1">
    <citation type="submission" date="2022-08" db="EMBL/GenBank/DDBJ databases">
        <authorList>
            <person name="Gutierrez-Valencia J."/>
        </authorList>
    </citation>
    <scope>NUCLEOTIDE SEQUENCE</scope>
</reference>
<dbReference type="Pfam" id="PF05368">
    <property type="entry name" value="NmrA"/>
    <property type="match status" value="1"/>
</dbReference>
<dbReference type="GO" id="GO:0044283">
    <property type="term" value="P:small molecule biosynthetic process"/>
    <property type="evidence" value="ECO:0007669"/>
    <property type="project" value="UniProtKB-ARBA"/>
</dbReference>
<dbReference type="InterPro" id="IPR050608">
    <property type="entry name" value="NmrA-type/Isoflavone_red_sf"/>
</dbReference>
<comment type="caution">
    <text evidence="4">The sequence shown here is derived from an EMBL/GenBank/DDBJ whole genome shotgun (WGS) entry which is preliminary data.</text>
</comment>
<gene>
    <name evidence="4" type="ORF">LITE_LOCUS30598</name>
</gene>